<dbReference type="InterPro" id="IPR021823">
    <property type="entry name" value="DUF3408"/>
</dbReference>
<dbReference type="Pfam" id="PF11888">
    <property type="entry name" value="DUF3408"/>
    <property type="match status" value="1"/>
</dbReference>
<dbReference type="OrthoDB" id="949719at2"/>
<organism evidence="1 2">
    <name type="scientific">Myroides marinus</name>
    <dbReference type="NCBI Taxonomy" id="703342"/>
    <lineage>
        <taxon>Bacteria</taxon>
        <taxon>Pseudomonadati</taxon>
        <taxon>Bacteroidota</taxon>
        <taxon>Flavobacteriia</taxon>
        <taxon>Flavobacteriales</taxon>
        <taxon>Flavobacteriaceae</taxon>
        <taxon>Myroides</taxon>
    </lineage>
</organism>
<evidence type="ECO:0000313" key="2">
    <source>
        <dbReference type="Proteomes" id="UP000076630"/>
    </source>
</evidence>
<dbReference type="RefSeq" id="WP_038988190.1">
    <property type="nucleotide sequence ID" value="NZ_JWJO01000084.1"/>
</dbReference>
<evidence type="ECO:0000313" key="1">
    <source>
        <dbReference type="EMBL" id="KZE73352.1"/>
    </source>
</evidence>
<dbReference type="EMBL" id="LQNU01000112">
    <property type="protein sequence ID" value="KZE73352.1"/>
    <property type="molecule type" value="Genomic_DNA"/>
</dbReference>
<reference evidence="1 2" key="1">
    <citation type="submission" date="2016-01" db="EMBL/GenBank/DDBJ databases">
        <title>Whole genome sequencing of Myroides marinus L41.</title>
        <authorList>
            <person name="Hong K.W."/>
        </authorList>
    </citation>
    <scope>NUCLEOTIDE SEQUENCE [LARGE SCALE GENOMIC DNA]</scope>
    <source>
        <strain evidence="1 2">L41</strain>
    </source>
</reference>
<proteinExistence type="predicted"/>
<protein>
    <recommendedName>
        <fullName evidence="3">Conjugal transfer protein TraB</fullName>
    </recommendedName>
</protein>
<name>A0A165Q1M9_9FLAO</name>
<evidence type="ECO:0008006" key="3">
    <source>
        <dbReference type="Google" id="ProtNLM"/>
    </source>
</evidence>
<dbReference type="Proteomes" id="UP000076630">
    <property type="component" value="Unassembled WGS sequence"/>
</dbReference>
<dbReference type="AlphaFoldDB" id="A0A165Q1M9"/>
<accession>A0A165Q1M9</accession>
<comment type="caution">
    <text evidence="1">The sequence shown here is derived from an EMBL/GenBank/DDBJ whole genome shotgun (WGS) entry which is preliminary data.</text>
</comment>
<keyword evidence="2" id="KW-1185">Reference proteome</keyword>
<gene>
    <name evidence="1" type="ORF">AV926_18385</name>
</gene>
<sequence length="90" mass="10712">MKNIFKKTEENNDNQNYANQFLTNRLPANSKGKVVYIRPEHHEVLIRLVQLSKENKTTLYGYIDNILAQHLKDHADDIKDYFQEHFKPIL</sequence>